<feature type="chain" id="PRO_5046792660" evidence="2">
    <location>
        <begin position="31"/>
        <end position="176"/>
    </location>
</feature>
<feature type="signal peptide" evidence="2">
    <location>
        <begin position="1"/>
        <end position="30"/>
    </location>
</feature>
<protein>
    <submittedName>
        <fullName evidence="3">Uncharacterized protein</fullName>
    </submittedName>
</protein>
<keyword evidence="2" id="KW-0732">Signal</keyword>
<evidence type="ECO:0000256" key="2">
    <source>
        <dbReference type="SAM" id="SignalP"/>
    </source>
</evidence>
<proteinExistence type="predicted"/>
<name>A0ABW0ZL82_9ACTN</name>
<feature type="region of interest" description="Disordered" evidence="1">
    <location>
        <begin position="101"/>
        <end position="176"/>
    </location>
</feature>
<sequence length="176" mass="17382">MKRILYAPLCALILLLGALVGVTTMTPAAAADVCPDGDGWDKVDGLSGTSYTYTPPEGFTVTQNCYKASTTVRFGSGPTVTSTVKNKNGKVQDLSHASFLLVPESDGGDGGNGGNGDNGDNGDNGGNGGNGDNGDNGDNGGVGGVEEERGDDGEKGGDVGGVSEEGPGIGLPQTGA</sequence>
<evidence type="ECO:0000313" key="4">
    <source>
        <dbReference type="Proteomes" id="UP001596072"/>
    </source>
</evidence>
<evidence type="ECO:0000256" key="1">
    <source>
        <dbReference type="SAM" id="MobiDB-lite"/>
    </source>
</evidence>
<dbReference type="Proteomes" id="UP001596072">
    <property type="component" value="Unassembled WGS sequence"/>
</dbReference>
<keyword evidence="4" id="KW-1185">Reference proteome</keyword>
<dbReference type="EMBL" id="JBHSNS010000008">
    <property type="protein sequence ID" value="MFC5730324.1"/>
    <property type="molecule type" value="Genomic_DNA"/>
</dbReference>
<evidence type="ECO:0000313" key="3">
    <source>
        <dbReference type="EMBL" id="MFC5730324.1"/>
    </source>
</evidence>
<dbReference type="RefSeq" id="WP_136433003.1">
    <property type="nucleotide sequence ID" value="NZ_JBHSNS010000008.1"/>
</dbReference>
<comment type="caution">
    <text evidence="3">The sequence shown here is derived from an EMBL/GenBank/DDBJ whole genome shotgun (WGS) entry which is preliminary data.</text>
</comment>
<feature type="compositionally biased region" description="Gly residues" evidence="1">
    <location>
        <begin position="108"/>
        <end position="144"/>
    </location>
</feature>
<accession>A0ABW0ZL82</accession>
<organism evidence="3 4">
    <name type="scientific">Nocardioides vastitatis</name>
    <dbReference type="NCBI Taxonomy" id="2568655"/>
    <lineage>
        <taxon>Bacteria</taxon>
        <taxon>Bacillati</taxon>
        <taxon>Actinomycetota</taxon>
        <taxon>Actinomycetes</taxon>
        <taxon>Propionibacteriales</taxon>
        <taxon>Nocardioidaceae</taxon>
        <taxon>Nocardioides</taxon>
    </lineage>
</organism>
<gene>
    <name evidence="3" type="ORF">ACFPQB_15480</name>
</gene>
<reference evidence="4" key="1">
    <citation type="journal article" date="2019" name="Int. J. Syst. Evol. Microbiol.">
        <title>The Global Catalogue of Microorganisms (GCM) 10K type strain sequencing project: providing services to taxonomists for standard genome sequencing and annotation.</title>
        <authorList>
            <consortium name="The Broad Institute Genomics Platform"/>
            <consortium name="The Broad Institute Genome Sequencing Center for Infectious Disease"/>
            <person name="Wu L."/>
            <person name="Ma J."/>
        </authorList>
    </citation>
    <scope>NUCLEOTIDE SEQUENCE [LARGE SCALE GENOMIC DNA]</scope>
    <source>
        <strain evidence="4">YIM 94188</strain>
    </source>
</reference>